<feature type="transmembrane region" description="Helical" evidence="1">
    <location>
        <begin position="349"/>
        <end position="371"/>
    </location>
</feature>
<dbReference type="Proteomes" id="UP000824134">
    <property type="component" value="Unassembled WGS sequence"/>
</dbReference>
<keyword evidence="1" id="KW-1133">Transmembrane helix</keyword>
<reference evidence="2" key="1">
    <citation type="journal article" date="2021" name="PeerJ">
        <title>Extensive microbial diversity within the chicken gut microbiome revealed by metagenomics and culture.</title>
        <authorList>
            <person name="Gilroy R."/>
            <person name="Ravi A."/>
            <person name="Getino M."/>
            <person name="Pursley I."/>
            <person name="Horton D.L."/>
            <person name="Alikhan N.F."/>
            <person name="Baker D."/>
            <person name="Gharbi K."/>
            <person name="Hall N."/>
            <person name="Watson M."/>
            <person name="Adriaenssens E.M."/>
            <person name="Foster-Nyarko E."/>
            <person name="Jarju S."/>
            <person name="Secka A."/>
            <person name="Antonio M."/>
            <person name="Oren A."/>
            <person name="Chaudhuri R.R."/>
            <person name="La Ragione R."/>
            <person name="Hildebrand F."/>
            <person name="Pallen M.J."/>
        </authorList>
    </citation>
    <scope>NUCLEOTIDE SEQUENCE</scope>
    <source>
        <strain evidence="2">ChiHjej12B11-9195</strain>
    </source>
</reference>
<dbReference type="EMBL" id="DXCN01000017">
    <property type="protein sequence ID" value="HIY94379.1"/>
    <property type="molecule type" value="Genomic_DNA"/>
</dbReference>
<feature type="transmembrane region" description="Helical" evidence="1">
    <location>
        <begin position="383"/>
        <end position="405"/>
    </location>
</feature>
<reference evidence="2" key="2">
    <citation type="submission" date="2021-04" db="EMBL/GenBank/DDBJ databases">
        <authorList>
            <person name="Gilroy R."/>
        </authorList>
    </citation>
    <scope>NUCLEOTIDE SEQUENCE</scope>
    <source>
        <strain evidence="2">ChiHjej12B11-9195</strain>
    </source>
</reference>
<evidence type="ECO:0000256" key="1">
    <source>
        <dbReference type="SAM" id="Phobius"/>
    </source>
</evidence>
<protein>
    <submittedName>
        <fullName evidence="2">Uncharacterized protein</fullName>
    </submittedName>
</protein>
<organism evidence="2 3">
    <name type="scientific">Candidatus Rothia avicola</name>
    <dbReference type="NCBI Taxonomy" id="2840478"/>
    <lineage>
        <taxon>Bacteria</taxon>
        <taxon>Bacillati</taxon>
        <taxon>Actinomycetota</taxon>
        <taxon>Actinomycetes</taxon>
        <taxon>Micrococcales</taxon>
        <taxon>Micrococcaceae</taxon>
        <taxon>Rothia</taxon>
    </lineage>
</organism>
<name>A0A9D2CNV1_9MICC</name>
<evidence type="ECO:0000313" key="3">
    <source>
        <dbReference type="Proteomes" id="UP000824134"/>
    </source>
</evidence>
<comment type="caution">
    <text evidence="2">The sequence shown here is derived from an EMBL/GenBank/DDBJ whole genome shotgun (WGS) entry which is preliminary data.</text>
</comment>
<accession>A0A9D2CNV1</accession>
<keyword evidence="1" id="KW-0812">Transmembrane</keyword>
<sequence>MTSVYADTSYETIERLRQHQDYREIKSSISRPLQNLVEMYSTTTIAGEKYRFNSERPSGEIEKFNGAERGWGVVFSLADFGIDCNRWFIKSIIPSPTSSRALVNLSYKRGDLKRVIEIDAKRGLMIKPWEGGFFAPPGSGGLVWVNDDEVVAFIALSDEEKTHAGHPRKARLWSRFQAIEQAPVLSEVRAEDLTITVQKNNGHGLITHHHSLKNKTYHLVNFDKKENHRLDVPVDSQVFISNAKVYTVASDAQQTVISAFDFMWKDGEFAVGDEKLFYHIEEETVVRQIVSWGDYLVLAAIVEGAERLLFIQSSTNTLSEPFPEVYGSIKILSTQNSLNQPLVISWNNLLTALAVVPGPVLNATLIGYTLTVIPESQQGRSDAALSLIASGAAPFAPLIAGVGTASLPGNLPILVSMTLILIAICLCVASPEIRSLQRGTEWAVAENKN</sequence>
<gene>
    <name evidence="2" type="ORF">H9821_01765</name>
</gene>
<feature type="transmembrane region" description="Helical" evidence="1">
    <location>
        <begin position="411"/>
        <end position="429"/>
    </location>
</feature>
<proteinExistence type="predicted"/>
<keyword evidence="1" id="KW-0472">Membrane</keyword>
<dbReference type="AlphaFoldDB" id="A0A9D2CNV1"/>
<evidence type="ECO:0000313" key="2">
    <source>
        <dbReference type="EMBL" id="HIY94379.1"/>
    </source>
</evidence>